<protein>
    <recommendedName>
        <fullName evidence="4">FecR protein domain-containing protein</fullName>
    </recommendedName>
</protein>
<evidence type="ECO:0000313" key="2">
    <source>
        <dbReference type="EMBL" id="MBB5021634.1"/>
    </source>
</evidence>
<organism evidence="2 3">
    <name type="scientific">Desulfurispira natronophila</name>
    <dbReference type="NCBI Taxonomy" id="682562"/>
    <lineage>
        <taxon>Bacteria</taxon>
        <taxon>Pseudomonadati</taxon>
        <taxon>Chrysiogenota</taxon>
        <taxon>Chrysiogenia</taxon>
        <taxon>Chrysiogenales</taxon>
        <taxon>Chrysiogenaceae</taxon>
        <taxon>Desulfurispira</taxon>
    </lineage>
</organism>
<dbReference type="Proteomes" id="UP000528322">
    <property type="component" value="Unassembled WGS sequence"/>
</dbReference>
<dbReference type="RefSeq" id="WP_183730666.1">
    <property type="nucleotide sequence ID" value="NZ_JACHID010000004.1"/>
</dbReference>
<keyword evidence="1" id="KW-0732">Signal</keyword>
<evidence type="ECO:0008006" key="4">
    <source>
        <dbReference type="Google" id="ProtNLM"/>
    </source>
</evidence>
<keyword evidence="3" id="KW-1185">Reference proteome</keyword>
<feature type="chain" id="PRO_5030859008" description="FecR protein domain-containing protein" evidence="1">
    <location>
        <begin position="25"/>
        <end position="258"/>
    </location>
</feature>
<proteinExistence type="predicted"/>
<reference evidence="2 3" key="1">
    <citation type="submission" date="2020-08" db="EMBL/GenBank/DDBJ databases">
        <title>Genomic Encyclopedia of Type Strains, Phase IV (KMG-IV): sequencing the most valuable type-strain genomes for metagenomic binning, comparative biology and taxonomic classification.</title>
        <authorList>
            <person name="Goeker M."/>
        </authorList>
    </citation>
    <scope>NUCLEOTIDE SEQUENCE [LARGE SCALE GENOMIC DNA]</scope>
    <source>
        <strain evidence="2 3">DSM 22071</strain>
    </source>
</reference>
<dbReference type="AlphaFoldDB" id="A0A7W7Y408"/>
<accession>A0A7W7Y408</accession>
<dbReference type="EMBL" id="JACHID010000004">
    <property type="protein sequence ID" value="MBB5021634.1"/>
    <property type="molecule type" value="Genomic_DNA"/>
</dbReference>
<name>A0A7W7Y408_9BACT</name>
<sequence length="258" mass="28488">MSPFCRRLFFFAILLLFAAPFAIADDQEIGMVGAVESRVWVEYDGQVRHLQAGMPVFIGEEVVTGRQGKVQLLLSDNTVLAMGPSSRLWLRNYSYPPREGEQPGLHFVMRQGSFRLAPGEMVYYFRDGVRLESPLATVALPGGMSAHQIGRGWEGHYHLYQETQYAMGVRSHCGSVTALTGERNAVTITAADGLSEPRPMLSSEQAIVRDVSVASKGRRSQYAQDPFVLELPPTISEPGAAPVTTILQEIRLHEVVKP</sequence>
<evidence type="ECO:0000313" key="3">
    <source>
        <dbReference type="Proteomes" id="UP000528322"/>
    </source>
</evidence>
<evidence type="ECO:0000256" key="1">
    <source>
        <dbReference type="SAM" id="SignalP"/>
    </source>
</evidence>
<feature type="signal peptide" evidence="1">
    <location>
        <begin position="1"/>
        <end position="24"/>
    </location>
</feature>
<gene>
    <name evidence="2" type="ORF">HNR37_000946</name>
</gene>
<comment type="caution">
    <text evidence="2">The sequence shown here is derived from an EMBL/GenBank/DDBJ whole genome shotgun (WGS) entry which is preliminary data.</text>
</comment>